<dbReference type="InterPro" id="IPR004331">
    <property type="entry name" value="SPX_dom"/>
</dbReference>
<dbReference type="InterPro" id="IPR042267">
    <property type="entry name" value="VTC_sf"/>
</dbReference>
<dbReference type="FunCoup" id="A0A1D2VB65">
    <property type="interactions" value="80"/>
</dbReference>
<dbReference type="PANTHER" id="PTHR46140">
    <property type="entry name" value="VACUOLAR TRANSPORTER CHAPERONE 1-RELATED"/>
    <property type="match status" value="1"/>
</dbReference>
<dbReference type="InParanoid" id="A0A1D2VB65"/>
<keyword evidence="3 7" id="KW-0812">Transmembrane</keyword>
<dbReference type="EMBL" id="KV454490">
    <property type="protein sequence ID" value="ODV58687.1"/>
    <property type="molecule type" value="Genomic_DNA"/>
</dbReference>
<dbReference type="AlphaFoldDB" id="A0A1D2VB65"/>
<comment type="subcellular location">
    <subcellularLocation>
        <location evidence="1">Vacuole membrane</location>
        <topology evidence="1">Multi-pass membrane protein</topology>
    </subcellularLocation>
</comment>
<keyword evidence="4 7" id="KW-1133">Transmembrane helix</keyword>
<evidence type="ECO:0000313" key="10">
    <source>
        <dbReference type="Proteomes" id="UP000095038"/>
    </source>
</evidence>
<evidence type="ECO:0000256" key="2">
    <source>
        <dbReference type="ARBA" id="ARBA00022554"/>
    </source>
</evidence>
<dbReference type="InterPro" id="IPR051572">
    <property type="entry name" value="VTC_Complex_Subunit"/>
</dbReference>
<keyword evidence="5 7" id="KW-0472">Membrane</keyword>
<feature type="compositionally biased region" description="Acidic residues" evidence="6">
    <location>
        <begin position="600"/>
        <end position="625"/>
    </location>
</feature>
<feature type="transmembrane region" description="Helical" evidence="7">
    <location>
        <begin position="779"/>
        <end position="798"/>
    </location>
</feature>
<dbReference type="Pfam" id="PF02656">
    <property type="entry name" value="DUF202"/>
    <property type="match status" value="1"/>
</dbReference>
<protein>
    <submittedName>
        <fullName evidence="9">SPX-domain-containing protein</fullName>
    </submittedName>
</protein>
<evidence type="ECO:0000256" key="6">
    <source>
        <dbReference type="SAM" id="MobiDB-lite"/>
    </source>
</evidence>
<dbReference type="GO" id="GO:0033254">
    <property type="term" value="C:vacuolar transporter chaperone complex"/>
    <property type="evidence" value="ECO:0007669"/>
    <property type="project" value="UniProtKB-ARBA"/>
</dbReference>
<name>A0A1D2VB65_9ASCO</name>
<evidence type="ECO:0000313" key="9">
    <source>
        <dbReference type="EMBL" id="ODV58687.1"/>
    </source>
</evidence>
<proteinExistence type="predicted"/>
<organism evidence="9 10">
    <name type="scientific">Ascoidea rubescens DSM 1968</name>
    <dbReference type="NCBI Taxonomy" id="1344418"/>
    <lineage>
        <taxon>Eukaryota</taxon>
        <taxon>Fungi</taxon>
        <taxon>Dikarya</taxon>
        <taxon>Ascomycota</taxon>
        <taxon>Saccharomycotina</taxon>
        <taxon>Saccharomycetes</taxon>
        <taxon>Ascoideaceae</taxon>
        <taxon>Ascoidea</taxon>
    </lineage>
</organism>
<evidence type="ECO:0000256" key="7">
    <source>
        <dbReference type="SAM" id="Phobius"/>
    </source>
</evidence>
<dbReference type="InterPro" id="IPR003807">
    <property type="entry name" value="DUF202"/>
</dbReference>
<feature type="compositionally biased region" description="Low complexity" evidence="6">
    <location>
        <begin position="631"/>
        <end position="641"/>
    </location>
</feature>
<accession>A0A1D2VB65</accession>
<feature type="transmembrane region" description="Helical" evidence="7">
    <location>
        <begin position="741"/>
        <end position="759"/>
    </location>
</feature>
<sequence>MLFGIKLQNELYPPWKDQYMNYEKLKKLLKETSIEQDWSDADEASFVEFLDSELEKVYTFQTKQYHQIEKDIESLENLITIDIDLNDLNQNGNSNGLDFLKDFDFKSFQKKLEDALENAQELDHFARLNFTGFAKIVKKHDRLHPNSTVKPLLNVRLRALPFYSEDYSPLLYRISILYNFLRENIEANGFDETSVKRFKSFKFWIHPDNLMEVKTRILRHLPVLVYDNQNSSYNSSDFLSNNNDVLQNDPTITSLYFDNSNFLLYNSKLQKKKKTPTLRLRWSGKLIEKPDIFIEKRIFDFNNSNEVVDPKDEVVKIQLKEKYINKFITNQYSMKKNIQKMKNRGTNINQIKEYQNNVKILQDFITENELQPILRCVYTRTAFQIPGDDRVRIIIDSDIMSIREDCFDRYRPIRDPNNWHRTDIDSKIDEPYSLLRKGEFSKFPYSVMEIIVQGSVPSSNSTALASSANTSSNNISNSISNFKFPLGRKHGRWIEELTSSHLVEEIPNFSKFIQGIASLYTEDDKLDMLPFWLSELENDIRKNPKDAYDEQILRLKRRREDEVMLKKMQMISPSLQPREAFKVNANKTGTNLLSQIIQEEESDDYEDADIEDHESSDDEDNDNDEVDRSNDASGSGSSSASLRKKNFRSKFPDILSGGRKKLSKLTNVESEDEEFILPAGVKKPDKLIKNANPVKVEAKVWLANERTFNRWLHVSIVLSTLTFIIYSSVKKAKYEDLANKLAFIYFFLTVFSCIWGYAIYIKRLNIIQQRDGKHLDAPFGPLVIGMGLLTALVINFVVGLKKASEQMNGLGLEYLENMNPLHRDYQYFFFKLVGGNTANYDSL</sequence>
<dbReference type="PANTHER" id="PTHR46140:SF2">
    <property type="entry name" value="VACUOLAR TRANSPORTER CHAPERONE 3 COMPLEX SUBUNIT 3-RELATED"/>
    <property type="match status" value="1"/>
</dbReference>
<feature type="region of interest" description="Disordered" evidence="6">
    <location>
        <begin position="600"/>
        <end position="642"/>
    </location>
</feature>
<evidence type="ECO:0000259" key="8">
    <source>
        <dbReference type="PROSITE" id="PS51382"/>
    </source>
</evidence>
<feature type="transmembrane region" description="Helical" evidence="7">
    <location>
        <begin position="711"/>
        <end position="729"/>
    </location>
</feature>
<dbReference type="Pfam" id="PF09359">
    <property type="entry name" value="VTC"/>
    <property type="match status" value="1"/>
</dbReference>
<keyword evidence="2" id="KW-0926">Vacuole</keyword>
<dbReference type="OrthoDB" id="6493944at2759"/>
<dbReference type="STRING" id="1344418.A0A1D2VB65"/>
<reference evidence="10" key="1">
    <citation type="submission" date="2016-05" db="EMBL/GenBank/DDBJ databases">
        <title>Comparative genomics of biotechnologically important yeasts.</title>
        <authorList>
            <consortium name="DOE Joint Genome Institute"/>
            <person name="Riley R."/>
            <person name="Haridas S."/>
            <person name="Wolfe K.H."/>
            <person name="Lopes M.R."/>
            <person name="Hittinger C.T."/>
            <person name="Goker M."/>
            <person name="Salamov A."/>
            <person name="Wisecaver J."/>
            <person name="Long T.M."/>
            <person name="Aerts A.L."/>
            <person name="Barry K."/>
            <person name="Choi C."/>
            <person name="Clum A."/>
            <person name="Coughlan A.Y."/>
            <person name="Deshpande S."/>
            <person name="Douglass A.P."/>
            <person name="Hanson S.J."/>
            <person name="Klenk H.-P."/>
            <person name="Labutti K."/>
            <person name="Lapidus A."/>
            <person name="Lindquist E."/>
            <person name="Lipzen A."/>
            <person name="Meier-Kolthoff J.P."/>
            <person name="Ohm R.A."/>
            <person name="Otillar R.P."/>
            <person name="Pangilinan J."/>
            <person name="Peng Y."/>
            <person name="Rokas A."/>
            <person name="Rosa C.A."/>
            <person name="Scheuner C."/>
            <person name="Sibirny A.A."/>
            <person name="Slot J.C."/>
            <person name="Stielow J.B."/>
            <person name="Sun H."/>
            <person name="Kurtzman C.P."/>
            <person name="Blackwell M."/>
            <person name="Grigoriev I.V."/>
            <person name="Jeffries T.W."/>
        </authorList>
    </citation>
    <scope>NUCLEOTIDE SEQUENCE [LARGE SCALE GENOMIC DNA]</scope>
    <source>
        <strain evidence="10">DSM 1968</strain>
    </source>
</reference>
<keyword evidence="10" id="KW-1185">Reference proteome</keyword>
<dbReference type="Gene3D" id="3.20.100.30">
    <property type="entry name" value="VTC, catalytic tunnel domain"/>
    <property type="match status" value="1"/>
</dbReference>
<dbReference type="InterPro" id="IPR018966">
    <property type="entry name" value="VTC_domain"/>
</dbReference>
<dbReference type="PROSITE" id="PS51382">
    <property type="entry name" value="SPX"/>
    <property type="match status" value="1"/>
</dbReference>
<dbReference type="RefSeq" id="XP_020044994.1">
    <property type="nucleotide sequence ID" value="XM_020190896.1"/>
</dbReference>
<evidence type="ECO:0000256" key="3">
    <source>
        <dbReference type="ARBA" id="ARBA00022692"/>
    </source>
</evidence>
<dbReference type="CDD" id="cd14480">
    <property type="entry name" value="SPX_VTC2_like"/>
    <property type="match status" value="1"/>
</dbReference>
<dbReference type="GeneID" id="30964532"/>
<gene>
    <name evidence="9" type="ORF">ASCRUDRAFT_38925</name>
</gene>
<dbReference type="Proteomes" id="UP000095038">
    <property type="component" value="Unassembled WGS sequence"/>
</dbReference>
<evidence type="ECO:0000256" key="5">
    <source>
        <dbReference type="ARBA" id="ARBA00023136"/>
    </source>
</evidence>
<dbReference type="GO" id="GO:0000329">
    <property type="term" value="C:fungal-type vacuole membrane"/>
    <property type="evidence" value="ECO:0007669"/>
    <property type="project" value="TreeGrafter"/>
</dbReference>
<evidence type="ECO:0000256" key="4">
    <source>
        <dbReference type="ARBA" id="ARBA00022989"/>
    </source>
</evidence>
<feature type="domain" description="SPX" evidence="8">
    <location>
        <begin position="1"/>
        <end position="154"/>
    </location>
</feature>
<dbReference type="GO" id="GO:0006799">
    <property type="term" value="P:polyphosphate biosynthetic process"/>
    <property type="evidence" value="ECO:0007669"/>
    <property type="project" value="EnsemblFungi"/>
</dbReference>
<evidence type="ECO:0000256" key="1">
    <source>
        <dbReference type="ARBA" id="ARBA00004128"/>
    </source>
</evidence>